<dbReference type="Proteomes" id="UP000054911">
    <property type="component" value="Unassembled WGS sequence"/>
</dbReference>
<dbReference type="STRING" id="1777141.AWB80_08166"/>
<reference evidence="2" key="1">
    <citation type="submission" date="2016-01" db="EMBL/GenBank/DDBJ databases">
        <authorList>
            <person name="Peeters C."/>
        </authorList>
    </citation>
    <scope>NUCLEOTIDE SEQUENCE [LARGE SCALE GENOMIC DNA]</scope>
    <source>
        <strain evidence="2">LMG 29323</strain>
    </source>
</reference>
<feature type="coiled-coil region" evidence="1">
    <location>
        <begin position="75"/>
        <end position="102"/>
    </location>
</feature>
<gene>
    <name evidence="2" type="ORF">AWB80_08166</name>
</gene>
<dbReference type="OrthoDB" id="8956658at2"/>
<keyword evidence="1" id="KW-0175">Coiled coil</keyword>
<organism evidence="2 3">
    <name type="scientific">Caballeronia pedi</name>
    <dbReference type="NCBI Taxonomy" id="1777141"/>
    <lineage>
        <taxon>Bacteria</taxon>
        <taxon>Pseudomonadati</taxon>
        <taxon>Pseudomonadota</taxon>
        <taxon>Betaproteobacteria</taxon>
        <taxon>Burkholderiales</taxon>
        <taxon>Burkholderiaceae</taxon>
        <taxon>Caballeronia</taxon>
    </lineage>
</organism>
<dbReference type="RefSeq" id="WP_061180332.1">
    <property type="nucleotide sequence ID" value="NZ_FCOE02000068.1"/>
</dbReference>
<sequence length="253" mass="28694">MTTESPIIELSPDQQAVAKKKLHDIGQSISMLHSFLEKGRPIEEDFAKSVACVVEYKLDDLCKALNIETFGTKEREERYAKLREANTQIHELEKQLGNTLSADATQESIKNIAAHLNKWWDLDGFGFIRELEFGQYGVCKGEFSCSLNGTFRLIDSDTPVSDKENKKTWIDTLRERGFELVEDSRDWHILDCDASRKALIDLFAARLPSAKVIKFENFCRQPASGFILRSAQVYIYKISEILDLPVPAEEAAA</sequence>
<evidence type="ECO:0000313" key="2">
    <source>
        <dbReference type="EMBL" id="SAL01616.1"/>
    </source>
</evidence>
<keyword evidence="3" id="KW-1185">Reference proteome</keyword>
<accession>A0A158E5A6</accession>
<comment type="caution">
    <text evidence="2">The sequence shown here is derived from an EMBL/GenBank/DDBJ whole genome shotgun (WGS) entry which is preliminary data.</text>
</comment>
<dbReference type="EMBL" id="FCOE02000068">
    <property type="protein sequence ID" value="SAL01616.1"/>
    <property type="molecule type" value="Genomic_DNA"/>
</dbReference>
<proteinExistence type="predicted"/>
<evidence type="ECO:0000313" key="3">
    <source>
        <dbReference type="Proteomes" id="UP000054911"/>
    </source>
</evidence>
<protein>
    <submittedName>
        <fullName evidence="2">Uncharacterized protein</fullName>
    </submittedName>
</protein>
<dbReference type="AlphaFoldDB" id="A0A158E5A6"/>
<evidence type="ECO:0000256" key="1">
    <source>
        <dbReference type="SAM" id="Coils"/>
    </source>
</evidence>
<name>A0A158E5A6_9BURK</name>